<sequence>MIKLIAVSLSTLSLAAAVQAAPATYAVDPSHTYAQYTVNHLGFSEQIGLFAKVGGTVTLDTEARDGAVDIKIDAASLQTFWAARDKHLKGPDFFNVEKYPSLTFTSDKLVFAGETLSEVQGKLTLLGVTRPVTLKVTHFKGGKNPMSGIETYGANAETVIRRSEFGMKTYVPAIADEVKLNIVIEAQRTK</sequence>
<dbReference type="PANTHER" id="PTHR34406">
    <property type="entry name" value="PROTEIN YCEI"/>
    <property type="match status" value="1"/>
</dbReference>
<accession>A0A918UB99</accession>
<dbReference type="AlphaFoldDB" id="A0A918UB99"/>
<dbReference type="InterPro" id="IPR007372">
    <property type="entry name" value="Lipid/polyisoprenoid-bd_YceI"/>
</dbReference>
<reference evidence="3" key="2">
    <citation type="submission" date="2020-09" db="EMBL/GenBank/DDBJ databases">
        <authorList>
            <person name="Sun Q."/>
            <person name="Kim S."/>
        </authorList>
    </citation>
    <scope>NUCLEOTIDE SEQUENCE</scope>
    <source>
        <strain evidence="3">KCTC 32182</strain>
    </source>
</reference>
<organism evidence="3 4">
    <name type="scientific">Paludibacterium paludis</name>
    <dbReference type="NCBI Taxonomy" id="1225769"/>
    <lineage>
        <taxon>Bacteria</taxon>
        <taxon>Pseudomonadati</taxon>
        <taxon>Pseudomonadota</taxon>
        <taxon>Betaproteobacteria</taxon>
        <taxon>Neisseriales</taxon>
        <taxon>Chromobacteriaceae</taxon>
        <taxon>Paludibacterium</taxon>
    </lineage>
</organism>
<dbReference type="Proteomes" id="UP000645257">
    <property type="component" value="Unassembled WGS sequence"/>
</dbReference>
<evidence type="ECO:0000313" key="4">
    <source>
        <dbReference type="Proteomes" id="UP000645257"/>
    </source>
</evidence>
<evidence type="ECO:0000256" key="1">
    <source>
        <dbReference type="SAM" id="SignalP"/>
    </source>
</evidence>
<feature type="chain" id="PRO_5037248868" evidence="1">
    <location>
        <begin position="21"/>
        <end position="190"/>
    </location>
</feature>
<dbReference type="RefSeq" id="WP_189536569.1">
    <property type="nucleotide sequence ID" value="NZ_BMYX01000025.1"/>
</dbReference>
<evidence type="ECO:0000259" key="2">
    <source>
        <dbReference type="SMART" id="SM00867"/>
    </source>
</evidence>
<dbReference type="SMART" id="SM00867">
    <property type="entry name" value="YceI"/>
    <property type="match status" value="1"/>
</dbReference>
<gene>
    <name evidence="3" type="ORF">GCM10011289_34010</name>
</gene>
<dbReference type="InterPro" id="IPR036761">
    <property type="entry name" value="TTHA0802/YceI-like_sf"/>
</dbReference>
<comment type="caution">
    <text evidence="3">The sequence shown here is derived from an EMBL/GenBank/DDBJ whole genome shotgun (WGS) entry which is preliminary data.</text>
</comment>
<evidence type="ECO:0000313" key="3">
    <source>
        <dbReference type="EMBL" id="GGY27858.1"/>
    </source>
</evidence>
<feature type="domain" description="Lipid/polyisoprenoid-binding YceI-like" evidence="2">
    <location>
        <begin position="24"/>
        <end position="187"/>
    </location>
</feature>
<reference evidence="3" key="1">
    <citation type="journal article" date="2014" name="Int. J. Syst. Evol. Microbiol.">
        <title>Complete genome sequence of Corynebacterium casei LMG S-19264T (=DSM 44701T), isolated from a smear-ripened cheese.</title>
        <authorList>
            <consortium name="US DOE Joint Genome Institute (JGI-PGF)"/>
            <person name="Walter F."/>
            <person name="Albersmeier A."/>
            <person name="Kalinowski J."/>
            <person name="Ruckert C."/>
        </authorList>
    </citation>
    <scope>NUCLEOTIDE SEQUENCE</scope>
    <source>
        <strain evidence="3">KCTC 32182</strain>
    </source>
</reference>
<proteinExistence type="predicted"/>
<dbReference type="Gene3D" id="2.40.128.110">
    <property type="entry name" value="Lipid/polyisoprenoid-binding, YceI-like"/>
    <property type="match status" value="1"/>
</dbReference>
<name>A0A918UB99_9NEIS</name>
<protein>
    <submittedName>
        <fullName evidence="3">Polyisoprenoid-binding protein</fullName>
    </submittedName>
</protein>
<keyword evidence="4" id="KW-1185">Reference proteome</keyword>
<dbReference type="Pfam" id="PF04264">
    <property type="entry name" value="YceI"/>
    <property type="match status" value="1"/>
</dbReference>
<keyword evidence="1" id="KW-0732">Signal</keyword>
<dbReference type="EMBL" id="BMYX01000025">
    <property type="protein sequence ID" value="GGY27858.1"/>
    <property type="molecule type" value="Genomic_DNA"/>
</dbReference>
<feature type="signal peptide" evidence="1">
    <location>
        <begin position="1"/>
        <end position="20"/>
    </location>
</feature>
<dbReference type="SUPFAM" id="SSF101874">
    <property type="entry name" value="YceI-like"/>
    <property type="match status" value="1"/>
</dbReference>
<dbReference type="PANTHER" id="PTHR34406:SF1">
    <property type="entry name" value="PROTEIN YCEI"/>
    <property type="match status" value="1"/>
</dbReference>